<organism evidence="5 6">
    <name type="scientific">Pelodictyon luteolum</name>
    <dbReference type="NCBI Taxonomy" id="1100"/>
    <lineage>
        <taxon>Bacteria</taxon>
        <taxon>Pseudomonadati</taxon>
        <taxon>Chlorobiota</taxon>
        <taxon>Chlorobiia</taxon>
        <taxon>Chlorobiales</taxon>
        <taxon>Chlorobiaceae</taxon>
        <taxon>Chlorobium/Pelodictyon group</taxon>
        <taxon>Pelodictyon</taxon>
    </lineage>
</organism>
<keyword evidence="2" id="KW-0328">Glycosyltransferase</keyword>
<evidence type="ECO:0000256" key="1">
    <source>
        <dbReference type="ARBA" id="ARBA00006739"/>
    </source>
</evidence>
<comment type="similarity">
    <text evidence="1">Belongs to the glycosyltransferase 2 family.</text>
</comment>
<dbReference type="Gene3D" id="3.90.550.10">
    <property type="entry name" value="Spore Coat Polysaccharide Biosynthesis Protein SpsA, Chain A"/>
    <property type="match status" value="1"/>
</dbReference>
<dbReference type="Pfam" id="PF00535">
    <property type="entry name" value="Glycos_transf_2"/>
    <property type="match status" value="1"/>
</dbReference>
<evidence type="ECO:0000313" key="5">
    <source>
        <dbReference type="EMBL" id="KZK75113.1"/>
    </source>
</evidence>
<sequence>MTGPEERPPVTAGRPSVDIIIPHYLQRDMLERCLSSLALTDYPGMGIIVIDNGGFLAGLDALVAAYPAARLYRLGENRGYAGGCNEGLKHSRSVFVVFMNDDTVVRDPNWLNHLVDEALCHPGAAAFQPKLLSMKRIVGPRRMFDYAGAAGGMIDRLGYPYCLGRTITGSETDRGQYDVPRSIFWASGAAMFARREAVEGVGGFDEDFFMHMEEIDLAWRLLLAGWSVRSAPAAEVFHEGGASLGEGSPEKIYFNHRNNMMMLLKNRSAGGLFRILPLRYLLEFAAVLYYLPHAPEGTRKAAAVFRAMRDAFLQLPLTLRKRRQVQSSRKVGERAVFSGMPFFQLLRR</sequence>
<dbReference type="RefSeq" id="WP_303680760.1">
    <property type="nucleotide sequence ID" value="NZ_LVWG01000011.1"/>
</dbReference>
<keyword evidence="5" id="KW-0378">Hydrolase</keyword>
<dbReference type="InterPro" id="IPR029044">
    <property type="entry name" value="Nucleotide-diphossugar_trans"/>
</dbReference>
<name>A0A165MDE7_PELLU</name>
<dbReference type="EMBL" id="LVWG01000011">
    <property type="protein sequence ID" value="KZK75113.1"/>
    <property type="molecule type" value="Genomic_DNA"/>
</dbReference>
<accession>A0A165MDE7</accession>
<proteinExistence type="inferred from homology"/>
<evidence type="ECO:0000256" key="2">
    <source>
        <dbReference type="ARBA" id="ARBA00022676"/>
    </source>
</evidence>
<evidence type="ECO:0000256" key="3">
    <source>
        <dbReference type="ARBA" id="ARBA00022679"/>
    </source>
</evidence>
<dbReference type="GO" id="GO:0016757">
    <property type="term" value="F:glycosyltransferase activity"/>
    <property type="evidence" value="ECO:0007669"/>
    <property type="project" value="UniProtKB-KW"/>
</dbReference>
<dbReference type="GO" id="GO:0016787">
    <property type="term" value="F:hydrolase activity"/>
    <property type="evidence" value="ECO:0007669"/>
    <property type="project" value="UniProtKB-KW"/>
</dbReference>
<evidence type="ECO:0000259" key="4">
    <source>
        <dbReference type="Pfam" id="PF00535"/>
    </source>
</evidence>
<reference evidence="5 6" key="1">
    <citation type="submission" date="2016-03" db="EMBL/GenBank/DDBJ databases">
        <title>Speciation and ecological success in dimly lit waters: horizontal gene transfer in a green sulfur bacteria bloom unveiled by metagenomic assembly.</title>
        <authorList>
            <person name="Llorens-Mares T."/>
            <person name="Liu Z."/>
            <person name="Allen L.Z."/>
            <person name="Rusch D.B."/>
            <person name="Craig M.T."/>
            <person name="Dupont C.L."/>
            <person name="Bryant D.A."/>
            <person name="Casamayor E.O."/>
        </authorList>
    </citation>
    <scope>NUCLEOTIDE SEQUENCE [LARGE SCALE GENOMIC DNA]</scope>
    <source>
        <strain evidence="5">CIII</strain>
    </source>
</reference>
<dbReference type="SUPFAM" id="SSF53448">
    <property type="entry name" value="Nucleotide-diphospho-sugar transferases"/>
    <property type="match status" value="1"/>
</dbReference>
<dbReference type="PANTHER" id="PTHR43179">
    <property type="entry name" value="RHAMNOSYLTRANSFERASE WBBL"/>
    <property type="match status" value="1"/>
</dbReference>
<feature type="domain" description="Glycosyltransferase 2-like" evidence="4">
    <location>
        <begin position="19"/>
        <end position="120"/>
    </location>
</feature>
<dbReference type="PANTHER" id="PTHR43179:SF12">
    <property type="entry name" value="GALACTOFURANOSYLTRANSFERASE GLFT2"/>
    <property type="match status" value="1"/>
</dbReference>
<comment type="caution">
    <text evidence="5">The sequence shown here is derived from an EMBL/GenBank/DDBJ whole genome shotgun (WGS) entry which is preliminary data.</text>
</comment>
<keyword evidence="3" id="KW-0808">Transferase</keyword>
<gene>
    <name evidence="5" type="ORF">A3K90_03020</name>
</gene>
<evidence type="ECO:0000313" key="6">
    <source>
        <dbReference type="Proteomes" id="UP000076481"/>
    </source>
</evidence>
<dbReference type="InterPro" id="IPR001173">
    <property type="entry name" value="Glyco_trans_2-like"/>
</dbReference>
<dbReference type="AlphaFoldDB" id="A0A165MDE7"/>
<dbReference type="Proteomes" id="UP000076481">
    <property type="component" value="Unassembled WGS sequence"/>
</dbReference>
<dbReference type="CDD" id="cd04186">
    <property type="entry name" value="GT_2_like_c"/>
    <property type="match status" value="1"/>
</dbReference>
<protein>
    <submittedName>
        <fullName evidence="5">Glycosyl hydrolase</fullName>
    </submittedName>
</protein>